<evidence type="ECO:0000256" key="9">
    <source>
        <dbReference type="ARBA" id="ARBA00022777"/>
    </source>
</evidence>
<dbReference type="SUPFAM" id="SSF47384">
    <property type="entry name" value="Homodimeric domain of signal transducing histidine kinase"/>
    <property type="match status" value="1"/>
</dbReference>
<gene>
    <name evidence="17" type="ordered locus">Hoch_4278</name>
</gene>
<dbReference type="PROSITE" id="PS50885">
    <property type="entry name" value="HAMP"/>
    <property type="match status" value="1"/>
</dbReference>
<evidence type="ECO:0000256" key="11">
    <source>
        <dbReference type="ARBA" id="ARBA00022989"/>
    </source>
</evidence>
<evidence type="ECO:0000256" key="3">
    <source>
        <dbReference type="ARBA" id="ARBA00012438"/>
    </source>
</evidence>
<keyword evidence="10" id="KW-0067">ATP-binding</keyword>
<dbReference type="InterPro" id="IPR033479">
    <property type="entry name" value="dCache_1"/>
</dbReference>
<dbReference type="InterPro" id="IPR004358">
    <property type="entry name" value="Sig_transdc_His_kin-like_C"/>
</dbReference>
<dbReference type="KEGG" id="hoh:Hoch_4278"/>
<evidence type="ECO:0000313" key="18">
    <source>
        <dbReference type="Proteomes" id="UP000001880"/>
    </source>
</evidence>
<evidence type="ECO:0000259" key="15">
    <source>
        <dbReference type="PROSITE" id="PS50109"/>
    </source>
</evidence>
<dbReference type="CDD" id="cd00082">
    <property type="entry name" value="HisKA"/>
    <property type="match status" value="1"/>
</dbReference>
<dbReference type="GO" id="GO:0000155">
    <property type="term" value="F:phosphorelay sensor kinase activity"/>
    <property type="evidence" value="ECO:0007669"/>
    <property type="project" value="InterPro"/>
</dbReference>
<dbReference type="Pfam" id="PF02518">
    <property type="entry name" value="HATPase_c"/>
    <property type="match status" value="1"/>
</dbReference>
<dbReference type="GO" id="GO:0005524">
    <property type="term" value="F:ATP binding"/>
    <property type="evidence" value="ECO:0007669"/>
    <property type="project" value="UniProtKB-KW"/>
</dbReference>
<dbReference type="Gene3D" id="3.30.565.10">
    <property type="entry name" value="Histidine kinase-like ATPase, C-terminal domain"/>
    <property type="match status" value="1"/>
</dbReference>
<evidence type="ECO:0000256" key="13">
    <source>
        <dbReference type="SAM" id="MobiDB-lite"/>
    </source>
</evidence>
<evidence type="ECO:0000256" key="10">
    <source>
        <dbReference type="ARBA" id="ARBA00022840"/>
    </source>
</evidence>
<dbReference type="eggNOG" id="COG2205">
    <property type="taxonomic scope" value="Bacteria"/>
</dbReference>
<dbReference type="EC" id="2.7.13.3" evidence="3"/>
<dbReference type="RefSeq" id="WP_012829373.1">
    <property type="nucleotide sequence ID" value="NC_013440.1"/>
</dbReference>
<dbReference type="Gene3D" id="1.10.287.130">
    <property type="match status" value="1"/>
</dbReference>
<keyword evidence="11 14" id="KW-1133">Transmembrane helix</keyword>
<evidence type="ECO:0000256" key="1">
    <source>
        <dbReference type="ARBA" id="ARBA00000085"/>
    </source>
</evidence>
<dbReference type="SUPFAM" id="SSF55874">
    <property type="entry name" value="ATPase domain of HSP90 chaperone/DNA topoisomerase II/histidine kinase"/>
    <property type="match status" value="1"/>
</dbReference>
<protein>
    <recommendedName>
        <fullName evidence="3">histidine kinase</fullName>
        <ecNumber evidence="3">2.7.13.3</ecNumber>
    </recommendedName>
</protein>
<feature type="transmembrane region" description="Helical" evidence="14">
    <location>
        <begin position="274"/>
        <end position="297"/>
    </location>
</feature>
<feature type="domain" description="HAMP" evidence="16">
    <location>
        <begin position="294"/>
        <end position="346"/>
    </location>
</feature>
<evidence type="ECO:0000256" key="14">
    <source>
        <dbReference type="SAM" id="Phobius"/>
    </source>
</evidence>
<dbReference type="EMBL" id="CP001804">
    <property type="protein sequence ID" value="ACY16775.1"/>
    <property type="molecule type" value="Genomic_DNA"/>
</dbReference>
<dbReference type="GO" id="GO:0005886">
    <property type="term" value="C:plasma membrane"/>
    <property type="evidence" value="ECO:0007669"/>
    <property type="project" value="UniProtKB-SubCell"/>
</dbReference>
<dbReference type="InterPro" id="IPR050980">
    <property type="entry name" value="2C_sensor_his_kinase"/>
</dbReference>
<dbReference type="InterPro" id="IPR003594">
    <property type="entry name" value="HATPase_dom"/>
</dbReference>
<dbReference type="InterPro" id="IPR003660">
    <property type="entry name" value="HAMP_dom"/>
</dbReference>
<evidence type="ECO:0000256" key="2">
    <source>
        <dbReference type="ARBA" id="ARBA00004651"/>
    </source>
</evidence>
<keyword evidence="18" id="KW-1185">Reference proteome</keyword>
<reference evidence="17 18" key="1">
    <citation type="journal article" date="2010" name="Stand. Genomic Sci.">
        <title>Complete genome sequence of Haliangium ochraceum type strain (SMP-2).</title>
        <authorList>
            <consortium name="US DOE Joint Genome Institute (JGI-PGF)"/>
            <person name="Ivanova N."/>
            <person name="Daum C."/>
            <person name="Lang E."/>
            <person name="Abt B."/>
            <person name="Kopitz M."/>
            <person name="Saunders E."/>
            <person name="Lapidus A."/>
            <person name="Lucas S."/>
            <person name="Glavina Del Rio T."/>
            <person name="Nolan M."/>
            <person name="Tice H."/>
            <person name="Copeland A."/>
            <person name="Cheng J.F."/>
            <person name="Chen F."/>
            <person name="Bruce D."/>
            <person name="Goodwin L."/>
            <person name="Pitluck S."/>
            <person name="Mavromatis K."/>
            <person name="Pati A."/>
            <person name="Mikhailova N."/>
            <person name="Chen A."/>
            <person name="Palaniappan K."/>
            <person name="Land M."/>
            <person name="Hauser L."/>
            <person name="Chang Y.J."/>
            <person name="Jeffries C.D."/>
            <person name="Detter J.C."/>
            <person name="Brettin T."/>
            <person name="Rohde M."/>
            <person name="Goker M."/>
            <person name="Bristow J."/>
            <person name="Markowitz V."/>
            <person name="Eisen J.A."/>
            <person name="Hugenholtz P."/>
            <person name="Kyrpides N.C."/>
            <person name="Klenk H.P."/>
        </authorList>
    </citation>
    <scope>NUCLEOTIDE SEQUENCE [LARGE SCALE GENOMIC DNA]</scope>
    <source>
        <strain evidence="18">DSM 14365 / CIP 107738 / JCM 11303 / AJ 13395 / SMP-2</strain>
    </source>
</reference>
<comment type="catalytic activity">
    <reaction evidence="1">
        <text>ATP + protein L-histidine = ADP + protein N-phospho-L-histidine.</text>
        <dbReference type="EC" id="2.7.13.3"/>
    </reaction>
</comment>
<evidence type="ECO:0000256" key="12">
    <source>
        <dbReference type="ARBA" id="ARBA00023136"/>
    </source>
</evidence>
<keyword evidence="12 14" id="KW-0472">Membrane</keyword>
<dbReference type="HOGENOM" id="CLU_456916_0_0_7"/>
<feature type="region of interest" description="Disordered" evidence="13">
    <location>
        <begin position="576"/>
        <end position="597"/>
    </location>
</feature>
<keyword evidence="9 17" id="KW-0418">Kinase</keyword>
<evidence type="ECO:0000256" key="6">
    <source>
        <dbReference type="ARBA" id="ARBA00022679"/>
    </source>
</evidence>
<name>D0LM69_HALO1</name>
<dbReference type="OrthoDB" id="9804645at2"/>
<dbReference type="InterPro" id="IPR003661">
    <property type="entry name" value="HisK_dim/P_dom"/>
</dbReference>
<dbReference type="Pfam" id="PF02743">
    <property type="entry name" value="dCache_1"/>
    <property type="match status" value="1"/>
</dbReference>
<dbReference type="PANTHER" id="PTHR44936:SF10">
    <property type="entry name" value="SENSOR PROTEIN RSTB"/>
    <property type="match status" value="1"/>
</dbReference>
<evidence type="ECO:0000256" key="4">
    <source>
        <dbReference type="ARBA" id="ARBA00022475"/>
    </source>
</evidence>
<dbReference type="InterPro" id="IPR036890">
    <property type="entry name" value="HATPase_C_sf"/>
</dbReference>
<dbReference type="InterPro" id="IPR036097">
    <property type="entry name" value="HisK_dim/P_sf"/>
</dbReference>
<feature type="domain" description="Histidine kinase" evidence="15">
    <location>
        <begin position="363"/>
        <end position="577"/>
    </location>
</feature>
<dbReference type="AlphaFoldDB" id="D0LM69"/>
<evidence type="ECO:0000259" key="16">
    <source>
        <dbReference type="PROSITE" id="PS50885"/>
    </source>
</evidence>
<evidence type="ECO:0000256" key="8">
    <source>
        <dbReference type="ARBA" id="ARBA00022741"/>
    </source>
</evidence>
<keyword evidence="8" id="KW-0547">Nucleotide-binding</keyword>
<dbReference type="STRING" id="502025.Hoch_4278"/>
<dbReference type="InterPro" id="IPR005467">
    <property type="entry name" value="His_kinase_dom"/>
</dbReference>
<organism evidence="17 18">
    <name type="scientific">Haliangium ochraceum (strain DSM 14365 / JCM 11303 / SMP-2)</name>
    <dbReference type="NCBI Taxonomy" id="502025"/>
    <lineage>
        <taxon>Bacteria</taxon>
        <taxon>Pseudomonadati</taxon>
        <taxon>Myxococcota</taxon>
        <taxon>Polyangia</taxon>
        <taxon>Haliangiales</taxon>
        <taxon>Kofleriaceae</taxon>
        <taxon>Haliangium</taxon>
    </lineage>
</organism>
<sequence length="597" mass="64335">MRVRTYGLLLLIGVSILPLAIYGSLALSRAQQTSAAQVIEGNRRAAHAIAGRIAAYLASERLLVAAIGSAVWHAHSAHERQLVLDAYALDHSQLHDMVVYDAAGQRIAGRVPDRMDEDYQAFAGRALAGEHASSEIASNQGADNIFSHWLTIGEPIEIAGQGEGAIVARYDLVGIWPAVNSVRVGESGTVRLLATDGDLLAHGDPEERRYVFQVDRDADRALLAGALLHRAVDNRQGDAQVAAIAMVPGFPAMVVVEQPVSEAYADIRSLQRNLIILALAVLAVALALGLAFGRSLVRGLEVLRRHTRELASNLKRRLVMRSRLVELGALANALNDMASALDDERQQARARDRLTTFARVAAGLAHDLRMPIEAVRSAVELSAERPDDRASRYLLSKVRSRDLPRLKRFVDDLNRLAHEGNLGLEYEPVTPLELLSEIRTELEAAPKWGGVSFEVVGDASPATLDKNLVRRALLNLAGNAAEACLELGPGGTVYLEMEDREDETLIDLRVRDTGVGIPAERLASVENSDFQSTKRTSGVGLGLGVVRQVIAAHGGSLLVSSKEGVGSAFTMRLPRTAAPKPLTRDAPDSDATTPPVR</sequence>
<keyword evidence="5" id="KW-0597">Phosphoprotein</keyword>
<dbReference type="SMART" id="SM00387">
    <property type="entry name" value="HATPase_c"/>
    <property type="match status" value="1"/>
</dbReference>
<dbReference type="Gene3D" id="3.30.450.20">
    <property type="entry name" value="PAS domain"/>
    <property type="match status" value="1"/>
</dbReference>
<evidence type="ECO:0000256" key="7">
    <source>
        <dbReference type="ARBA" id="ARBA00022692"/>
    </source>
</evidence>
<dbReference type="CDD" id="cd18774">
    <property type="entry name" value="PDC2_HK_sensor"/>
    <property type="match status" value="1"/>
</dbReference>
<evidence type="ECO:0000313" key="17">
    <source>
        <dbReference type="EMBL" id="ACY16775.1"/>
    </source>
</evidence>
<dbReference type="PROSITE" id="PS50109">
    <property type="entry name" value="HIS_KIN"/>
    <property type="match status" value="1"/>
</dbReference>
<accession>D0LM69</accession>
<evidence type="ECO:0000256" key="5">
    <source>
        <dbReference type="ARBA" id="ARBA00022553"/>
    </source>
</evidence>
<comment type="subcellular location">
    <subcellularLocation>
        <location evidence="2">Cell membrane</location>
        <topology evidence="2">Multi-pass membrane protein</topology>
    </subcellularLocation>
</comment>
<dbReference type="CDD" id="cd00075">
    <property type="entry name" value="HATPase"/>
    <property type="match status" value="1"/>
</dbReference>
<dbReference type="Proteomes" id="UP000001880">
    <property type="component" value="Chromosome"/>
</dbReference>
<dbReference type="CDD" id="cd06225">
    <property type="entry name" value="HAMP"/>
    <property type="match status" value="1"/>
</dbReference>
<keyword evidence="4" id="KW-1003">Cell membrane</keyword>
<keyword evidence="6" id="KW-0808">Transferase</keyword>
<proteinExistence type="predicted"/>
<keyword evidence="7 14" id="KW-0812">Transmembrane</keyword>
<dbReference type="Pfam" id="PF00672">
    <property type="entry name" value="HAMP"/>
    <property type="match status" value="1"/>
</dbReference>
<dbReference type="PRINTS" id="PR00344">
    <property type="entry name" value="BCTRLSENSOR"/>
</dbReference>
<dbReference type="PANTHER" id="PTHR44936">
    <property type="entry name" value="SENSOR PROTEIN CREC"/>
    <property type="match status" value="1"/>
</dbReference>